<evidence type="ECO:0000313" key="1">
    <source>
        <dbReference type="EMBL" id="KZO96390.1"/>
    </source>
</evidence>
<gene>
    <name evidence="1" type="ORF">CALVIDRAFT_563884</name>
</gene>
<reference evidence="1 2" key="1">
    <citation type="journal article" date="2016" name="Mol. Biol. Evol.">
        <title>Comparative Genomics of Early-Diverging Mushroom-Forming Fungi Provides Insights into the Origins of Lignocellulose Decay Capabilities.</title>
        <authorList>
            <person name="Nagy L.G."/>
            <person name="Riley R."/>
            <person name="Tritt A."/>
            <person name="Adam C."/>
            <person name="Daum C."/>
            <person name="Floudas D."/>
            <person name="Sun H."/>
            <person name="Yadav J.S."/>
            <person name="Pangilinan J."/>
            <person name="Larsson K.H."/>
            <person name="Matsuura K."/>
            <person name="Barry K."/>
            <person name="Labutti K."/>
            <person name="Kuo R."/>
            <person name="Ohm R.A."/>
            <person name="Bhattacharya S.S."/>
            <person name="Shirouzu T."/>
            <person name="Yoshinaga Y."/>
            <person name="Martin F.M."/>
            <person name="Grigoriev I.V."/>
            <person name="Hibbett D.S."/>
        </authorList>
    </citation>
    <scope>NUCLEOTIDE SEQUENCE [LARGE SCALE GENOMIC DNA]</scope>
    <source>
        <strain evidence="1 2">TUFC12733</strain>
    </source>
</reference>
<accession>A0A167M6L3</accession>
<dbReference type="Proteomes" id="UP000076738">
    <property type="component" value="Unassembled WGS sequence"/>
</dbReference>
<proteinExistence type="predicted"/>
<name>A0A167M6L3_CALVF</name>
<organism evidence="1 2">
    <name type="scientific">Calocera viscosa (strain TUFC12733)</name>
    <dbReference type="NCBI Taxonomy" id="1330018"/>
    <lineage>
        <taxon>Eukaryota</taxon>
        <taxon>Fungi</taxon>
        <taxon>Dikarya</taxon>
        <taxon>Basidiomycota</taxon>
        <taxon>Agaricomycotina</taxon>
        <taxon>Dacrymycetes</taxon>
        <taxon>Dacrymycetales</taxon>
        <taxon>Dacrymycetaceae</taxon>
        <taxon>Calocera</taxon>
    </lineage>
</organism>
<evidence type="ECO:0000313" key="2">
    <source>
        <dbReference type="Proteomes" id="UP000076738"/>
    </source>
</evidence>
<sequence>MMTSSIPFPNITGPDTNQVRPKLGECISATSKALLTSAKKLFSISKDSINHPAAAVQAGPVAATAPVAARRRFNGRTTQAAVSHIAAALAVGLPQAASDNTLLTRSLGTAPPSSVAAELQETDILYLTDEVRRVLKGKTHITKEGLKDLLANLKRIEMIGMRRAEELKVLAGATGFGQALHALREIEMDNSTAEAASLTGELKWQVEKLLSIAESTPIQM</sequence>
<dbReference type="EMBL" id="KV417284">
    <property type="protein sequence ID" value="KZO96390.1"/>
    <property type="molecule type" value="Genomic_DNA"/>
</dbReference>
<keyword evidence="2" id="KW-1185">Reference proteome</keyword>
<dbReference type="AlphaFoldDB" id="A0A167M6L3"/>
<protein>
    <submittedName>
        <fullName evidence="1">Uncharacterized protein</fullName>
    </submittedName>
</protein>